<sequence length="232" mass="24906">MADPAPARARSQRQLWAASGSSHDRVIAILRIVLPVAIGVLVVLLALAPLTVGRDISFVLSKDRVEVARERMRVTAATYRGQDSKGQPFQLTAGSAVQATSRDPVVRLQKLAAEIQLPEGPAKIVAGHGRYDMDSEKVAVDGPVHLRSADGYNIETRDVGIDLKTRQVASQGPVDGRMNIGTFSGDRFTADLNKRIVVLEGRARLHIDQRQAKAAPKPQAGARVGAKVGGQR</sequence>
<name>A0A975D7T9_9SPHN</name>
<dbReference type="Pfam" id="PF06835">
    <property type="entry name" value="LptC"/>
    <property type="match status" value="1"/>
</dbReference>
<evidence type="ECO:0000256" key="1">
    <source>
        <dbReference type="SAM" id="MobiDB-lite"/>
    </source>
</evidence>
<dbReference type="InterPro" id="IPR010664">
    <property type="entry name" value="LipoPS_assembly_LptC-rel"/>
</dbReference>
<keyword evidence="2" id="KW-1133">Transmembrane helix</keyword>
<organism evidence="3 4">
    <name type="scientific">Rhizorhabdus wittichii</name>
    <dbReference type="NCBI Taxonomy" id="160791"/>
    <lineage>
        <taxon>Bacteria</taxon>
        <taxon>Pseudomonadati</taxon>
        <taxon>Pseudomonadota</taxon>
        <taxon>Alphaproteobacteria</taxon>
        <taxon>Sphingomonadales</taxon>
        <taxon>Sphingomonadaceae</taxon>
        <taxon>Rhizorhabdus</taxon>
    </lineage>
</organism>
<evidence type="ECO:0000313" key="4">
    <source>
        <dbReference type="Proteomes" id="UP000664914"/>
    </source>
</evidence>
<feature type="compositionally biased region" description="Low complexity" evidence="1">
    <location>
        <begin position="212"/>
        <end position="223"/>
    </location>
</feature>
<dbReference type="AlphaFoldDB" id="A0A975D7T9"/>
<proteinExistence type="predicted"/>
<dbReference type="EMBL" id="CP059319">
    <property type="protein sequence ID" value="QTH24635.1"/>
    <property type="molecule type" value="Genomic_DNA"/>
</dbReference>
<evidence type="ECO:0000313" key="3">
    <source>
        <dbReference type="EMBL" id="QTH24635.1"/>
    </source>
</evidence>
<dbReference type="Gene3D" id="2.60.450.10">
    <property type="entry name" value="Lipopolysaccharide (LPS) transport protein A like domain"/>
    <property type="match status" value="1"/>
</dbReference>
<feature type="transmembrane region" description="Helical" evidence="2">
    <location>
        <begin position="28"/>
        <end position="52"/>
    </location>
</feature>
<reference evidence="3" key="2">
    <citation type="submission" date="2021-04" db="EMBL/GenBank/DDBJ databases">
        <title>Isolation and genomic analysis of the ibuprofen-degrading bacterium Sphingomonas strain MPO218.</title>
        <authorList>
            <person name="Aulestia M."/>
            <person name="Flores A."/>
            <person name="Mangas E.L."/>
            <person name="Perez-Pulido A.J."/>
            <person name="Santero E."/>
            <person name="Camacho E.M."/>
        </authorList>
    </citation>
    <scope>NUCLEOTIDE SEQUENCE</scope>
    <source>
        <strain evidence="3">MPO218</strain>
    </source>
</reference>
<keyword evidence="2" id="KW-0472">Membrane</keyword>
<keyword evidence="2" id="KW-0812">Transmembrane</keyword>
<reference evidence="3" key="1">
    <citation type="submission" date="2020-07" db="EMBL/GenBank/DDBJ databases">
        <authorList>
            <person name="Camacho E."/>
        </authorList>
    </citation>
    <scope>NUCLEOTIDE SEQUENCE</scope>
    <source>
        <strain evidence="3">MPO218</strain>
    </source>
</reference>
<protein>
    <submittedName>
        <fullName evidence="3">LPS export ABC transporter periplasmic protein LptC</fullName>
    </submittedName>
</protein>
<dbReference type="Proteomes" id="UP000664914">
    <property type="component" value="Chromosome"/>
</dbReference>
<gene>
    <name evidence="3" type="primary">lptC</name>
    <name evidence="3" type="ORF">HRJ34_18725</name>
</gene>
<accession>A0A975D7T9</accession>
<feature type="region of interest" description="Disordered" evidence="1">
    <location>
        <begin position="209"/>
        <end position="232"/>
    </location>
</feature>
<evidence type="ECO:0000256" key="2">
    <source>
        <dbReference type="SAM" id="Phobius"/>
    </source>
</evidence>